<dbReference type="InterPro" id="IPR001650">
    <property type="entry name" value="Helicase_C-like"/>
</dbReference>
<evidence type="ECO:0000256" key="10">
    <source>
        <dbReference type="ARBA" id="ARBA00023204"/>
    </source>
</evidence>
<dbReference type="FunFam" id="3.40.50.300:FF:005598">
    <property type="entry name" value="HELicase Q homolog"/>
    <property type="match status" value="1"/>
</dbReference>
<feature type="compositionally biased region" description="Low complexity" evidence="13">
    <location>
        <begin position="125"/>
        <end position="138"/>
    </location>
</feature>
<evidence type="ECO:0000256" key="3">
    <source>
        <dbReference type="ARBA" id="ARBA00022741"/>
    </source>
</evidence>
<evidence type="ECO:0000256" key="6">
    <source>
        <dbReference type="ARBA" id="ARBA00022806"/>
    </source>
</evidence>
<dbReference type="CDD" id="cd18795">
    <property type="entry name" value="SF2_C_Ski2"/>
    <property type="match status" value="1"/>
</dbReference>
<dbReference type="InterPro" id="IPR035935">
    <property type="entry name" value="TFB5-like_sf"/>
</dbReference>
<comment type="catalytic activity">
    <reaction evidence="12">
        <text>ATP + H2O = ADP + phosphate + H(+)</text>
        <dbReference type="Rhea" id="RHEA:13065"/>
        <dbReference type="ChEBI" id="CHEBI:15377"/>
        <dbReference type="ChEBI" id="CHEBI:15378"/>
        <dbReference type="ChEBI" id="CHEBI:30616"/>
        <dbReference type="ChEBI" id="CHEBI:43474"/>
        <dbReference type="ChEBI" id="CHEBI:456216"/>
        <dbReference type="EC" id="5.6.2.4"/>
    </reaction>
</comment>
<organism evidence="16 17">
    <name type="scientific">Caenorhabditis remanei</name>
    <name type="common">Caenorhabditis vulgaris</name>
    <dbReference type="NCBI Taxonomy" id="31234"/>
    <lineage>
        <taxon>Eukaryota</taxon>
        <taxon>Metazoa</taxon>
        <taxon>Ecdysozoa</taxon>
        <taxon>Nematoda</taxon>
        <taxon>Chromadorea</taxon>
        <taxon>Rhabditida</taxon>
        <taxon>Rhabditina</taxon>
        <taxon>Rhabditomorpha</taxon>
        <taxon>Rhabditoidea</taxon>
        <taxon>Rhabditidae</taxon>
        <taxon>Peloderinae</taxon>
        <taxon>Caenorhabditis</taxon>
    </lineage>
</organism>
<dbReference type="InterPro" id="IPR050474">
    <property type="entry name" value="Hel308_SKI2-like"/>
</dbReference>
<dbReference type="KEGG" id="crq:GCK72_011844"/>
<dbReference type="PANTHER" id="PTHR47961">
    <property type="entry name" value="DNA POLYMERASE THETA, PUTATIVE (AFU_ORTHOLOGUE AFUA_1G05260)-RELATED"/>
    <property type="match status" value="1"/>
</dbReference>
<proteinExistence type="inferred from homology"/>
<dbReference type="Pfam" id="PF20470">
    <property type="entry name" value="HTH_61"/>
    <property type="match status" value="1"/>
</dbReference>
<dbReference type="PROSITE" id="PS51192">
    <property type="entry name" value="HELICASE_ATP_BIND_1"/>
    <property type="match status" value="1"/>
</dbReference>
<dbReference type="SUPFAM" id="SSF158702">
    <property type="entry name" value="Sec63 N-terminal domain-like"/>
    <property type="match status" value="1"/>
</dbReference>
<reference evidence="16 17" key="1">
    <citation type="submission" date="2019-12" db="EMBL/GenBank/DDBJ databases">
        <title>Chromosome-level assembly of the Caenorhabditis remanei genome.</title>
        <authorList>
            <person name="Teterina A.A."/>
            <person name="Willis J.H."/>
            <person name="Phillips P.C."/>
        </authorList>
    </citation>
    <scope>NUCLEOTIDE SEQUENCE [LARGE SCALE GENOMIC DNA]</scope>
    <source>
        <strain evidence="16 17">PX506</strain>
        <tissue evidence="16">Whole organism</tissue>
    </source>
</reference>
<dbReference type="CDD" id="cd18026">
    <property type="entry name" value="DEXHc_POLQ-like"/>
    <property type="match status" value="1"/>
</dbReference>
<dbReference type="FunFam" id="1.10.3380.20:FF:000007">
    <property type="entry name" value="HELicase Q homolog"/>
    <property type="match status" value="1"/>
</dbReference>
<dbReference type="SMART" id="SM00490">
    <property type="entry name" value="HELICc"/>
    <property type="match status" value="1"/>
</dbReference>
<dbReference type="Proteomes" id="UP000483820">
    <property type="component" value="Chromosome III"/>
</dbReference>
<dbReference type="CTD" id="9818239"/>
<dbReference type="Pfam" id="PF06331">
    <property type="entry name" value="Tfb5"/>
    <property type="match status" value="1"/>
</dbReference>
<evidence type="ECO:0000256" key="11">
    <source>
        <dbReference type="ARBA" id="ARBA00023242"/>
    </source>
</evidence>
<evidence type="ECO:0000313" key="16">
    <source>
        <dbReference type="EMBL" id="KAF1763577.1"/>
    </source>
</evidence>
<feature type="region of interest" description="Disordered" evidence="13">
    <location>
        <begin position="1"/>
        <end position="87"/>
    </location>
</feature>
<evidence type="ECO:0000256" key="9">
    <source>
        <dbReference type="ARBA" id="ARBA00023163"/>
    </source>
</evidence>
<feature type="compositionally biased region" description="Polar residues" evidence="13">
    <location>
        <begin position="43"/>
        <end position="54"/>
    </location>
</feature>
<dbReference type="GO" id="GO:0006289">
    <property type="term" value="P:nucleotide-excision repair"/>
    <property type="evidence" value="ECO:0007669"/>
    <property type="project" value="InterPro"/>
</dbReference>
<evidence type="ECO:0000256" key="12">
    <source>
        <dbReference type="ARBA" id="ARBA00048988"/>
    </source>
</evidence>
<dbReference type="InterPro" id="IPR048960">
    <property type="entry name" value="POLQ-like_helical"/>
</dbReference>
<dbReference type="InterPro" id="IPR036390">
    <property type="entry name" value="WH_DNA-bd_sf"/>
</dbReference>
<dbReference type="SMART" id="SM01395">
    <property type="entry name" value="Tbf5"/>
    <property type="match status" value="1"/>
</dbReference>
<dbReference type="GO" id="GO:0043138">
    <property type="term" value="F:3'-5' DNA helicase activity"/>
    <property type="evidence" value="ECO:0007669"/>
    <property type="project" value="UniProtKB-EC"/>
</dbReference>
<accession>A0A6A5H8N2</accession>
<keyword evidence="10" id="KW-0234">DNA repair</keyword>
<dbReference type="InterPro" id="IPR011545">
    <property type="entry name" value="DEAD/DEAH_box_helicase_dom"/>
</dbReference>
<dbReference type="FunFam" id="3.30.70.1220:FF:000001">
    <property type="entry name" value="General transcription factor IIH subunit 5"/>
    <property type="match status" value="1"/>
</dbReference>
<dbReference type="SMART" id="SM00487">
    <property type="entry name" value="DEXDc"/>
    <property type="match status" value="1"/>
</dbReference>
<dbReference type="Pfam" id="PF21099">
    <property type="entry name" value="POLQ_helical"/>
    <property type="match status" value="1"/>
</dbReference>
<evidence type="ECO:0000259" key="15">
    <source>
        <dbReference type="PROSITE" id="PS51194"/>
    </source>
</evidence>
<comment type="subcellular location">
    <subcellularLocation>
        <location evidence="1">Nucleus</location>
    </subcellularLocation>
</comment>
<comment type="similarity">
    <text evidence="2">Belongs to the TFB5 family.</text>
</comment>
<dbReference type="PROSITE" id="PS51194">
    <property type="entry name" value="HELICASE_CTER"/>
    <property type="match status" value="1"/>
</dbReference>
<dbReference type="PANTHER" id="PTHR47961:SF12">
    <property type="entry name" value="HELICASE POLQ-LIKE"/>
    <property type="match status" value="1"/>
</dbReference>
<dbReference type="AlphaFoldDB" id="A0A6A5H8N2"/>
<keyword evidence="11" id="KW-0539">Nucleus</keyword>
<dbReference type="InterPro" id="IPR014001">
    <property type="entry name" value="Helicase_ATP-bd"/>
</dbReference>
<comment type="caution">
    <text evidence="16">The sequence shown here is derived from an EMBL/GenBank/DDBJ whole genome shotgun (WGS) entry which is preliminary data.</text>
</comment>
<feature type="domain" description="Helicase ATP-binding" evidence="14">
    <location>
        <begin position="180"/>
        <end position="351"/>
    </location>
</feature>
<evidence type="ECO:0000256" key="2">
    <source>
        <dbReference type="ARBA" id="ARBA00007470"/>
    </source>
</evidence>
<dbReference type="InterPro" id="IPR009400">
    <property type="entry name" value="TFIIH_TTDA/Tfb5"/>
</dbReference>
<keyword evidence="3" id="KW-0547">Nucleotide-binding</keyword>
<feature type="compositionally biased region" description="Basic and acidic residues" evidence="13">
    <location>
        <begin position="1"/>
        <end position="13"/>
    </location>
</feature>
<protein>
    <submittedName>
        <fullName evidence="16">Uncharacterized protein</fullName>
    </submittedName>
</protein>
<dbReference type="RefSeq" id="XP_003103093.2">
    <property type="nucleotide sequence ID" value="XM_003103045.2"/>
</dbReference>
<evidence type="ECO:0000256" key="4">
    <source>
        <dbReference type="ARBA" id="ARBA00022763"/>
    </source>
</evidence>
<keyword evidence="7" id="KW-0067">ATP-binding</keyword>
<name>A0A6A5H8N2_CAERE</name>
<evidence type="ECO:0000313" key="17">
    <source>
        <dbReference type="Proteomes" id="UP000483820"/>
    </source>
</evidence>
<keyword evidence="6" id="KW-0347">Helicase</keyword>
<dbReference type="SUPFAM" id="SSF142897">
    <property type="entry name" value="TFB5-like"/>
    <property type="match status" value="1"/>
</dbReference>
<dbReference type="Pfam" id="PF00271">
    <property type="entry name" value="Helicase_C"/>
    <property type="match status" value="1"/>
</dbReference>
<dbReference type="InterPro" id="IPR046931">
    <property type="entry name" value="HTH_61"/>
</dbReference>
<keyword evidence="9" id="KW-0804">Transcription</keyword>
<dbReference type="FunFam" id="3.40.50.300:FF:000813">
    <property type="entry name" value="helicase POLQ-like isoform X1"/>
    <property type="match status" value="1"/>
</dbReference>
<evidence type="ECO:0000259" key="14">
    <source>
        <dbReference type="PROSITE" id="PS51192"/>
    </source>
</evidence>
<dbReference type="Pfam" id="PF00270">
    <property type="entry name" value="DEAD"/>
    <property type="match status" value="1"/>
</dbReference>
<evidence type="ECO:0000256" key="1">
    <source>
        <dbReference type="ARBA" id="ARBA00004123"/>
    </source>
</evidence>
<dbReference type="Gene3D" id="3.40.50.300">
    <property type="entry name" value="P-loop containing nucleotide triphosphate hydrolases"/>
    <property type="match status" value="2"/>
</dbReference>
<dbReference type="GO" id="GO:0003676">
    <property type="term" value="F:nucleic acid binding"/>
    <property type="evidence" value="ECO:0007669"/>
    <property type="project" value="InterPro"/>
</dbReference>
<keyword evidence="5" id="KW-0378">Hydrolase</keyword>
<evidence type="ECO:0000256" key="7">
    <source>
        <dbReference type="ARBA" id="ARBA00022840"/>
    </source>
</evidence>
<dbReference type="GO" id="GO:0016787">
    <property type="term" value="F:hydrolase activity"/>
    <property type="evidence" value="ECO:0007669"/>
    <property type="project" value="UniProtKB-KW"/>
</dbReference>
<dbReference type="SUPFAM" id="SSF46785">
    <property type="entry name" value="Winged helix' DNA-binding domain"/>
    <property type="match status" value="1"/>
</dbReference>
<dbReference type="Gene3D" id="1.10.3380.20">
    <property type="match status" value="1"/>
</dbReference>
<dbReference type="SUPFAM" id="SSF52540">
    <property type="entry name" value="P-loop containing nucleoside triphosphate hydrolases"/>
    <property type="match status" value="1"/>
</dbReference>
<dbReference type="GO" id="GO:0000439">
    <property type="term" value="C:transcription factor TFIIH core complex"/>
    <property type="evidence" value="ECO:0007669"/>
    <property type="project" value="InterPro"/>
</dbReference>
<dbReference type="GO" id="GO:0006367">
    <property type="term" value="P:transcription initiation at RNA polymerase II promoter"/>
    <property type="evidence" value="ECO:0007669"/>
    <property type="project" value="InterPro"/>
</dbReference>
<sequence length="967" mass="108150">MDKTPIRRSKSVDLDDPFTPIPKLSRLRTPRTSREYVCPLKTTPPSDSSVTSENAPPPEISPPRKRGVDESSVTPLHQKNGPPLLKKSSMSVLADGFRSAAMLNLEGENENDLFGLSFRNEHLFGNQGHQNPQNPQNQQKERSEEILDPSKCLPTRDMEMYKKIKKLDKFYDWQQECLSDTRLLNGENCILSLPTGAGKTLIAEVLMLREAVVKKRNAILVLPYVAIVQEKISSLAPFEDAFGINIEEYASNKGRFPPIKRRNRVSVYVATIEKANMLINSLITQGQLNRIGMVVVDELHMIGDGGRGAILEQLLAKFLYKGCGQIVGMSATLPNIDDLQFALRSFVYSTNFRPVELTEFVKIGQTMHQVAGDGELTPAGDLPVNNLKSTDPDGICQLLAKLIPKSSAVIFCPNKKNCENVAVLIAKTLPAHIRQAKRAESEAFLESYLTDNDEERMDSVLKKCILSGVAYHHSGLTQDERKCVEAAFMEGLIYVVCATSTLAAGVNLPVRRVIIKCPMVGRERLGKAQYLQMAGRAGRAGFDTKGDCITIVKQGEEERWFREMLKSEIPRCMSSLSSLESMGSFILDIVVLKIASNLKEIMRGVQYSLYAAQESMDNIQKLVEQSLKRLEEHYFITIDETTGEITPSDLGNAVFNAGFAPDEATRLHSDLVSSLNQGVIFSSHFHLLFIITPYEQSCNINWDLFLLMYNALPQSERKLLGECGLEEKFILEAIITRVDLIAGTPRMRLYIALMLQKIWNHEPMYAVAERFGVEKGWLQTTLQSSISQAASIAKFSEKITTMWPLRKLLPELVQRLSEAAQPELLPLMTVDGIKKARAGILFKAGYKTVGMIARACPLKLVQELGTIRLAQAKSIIASAKMVLRDQVDEKMEELDMVNVKKGVLVTSDPAFRQLLIHLDDSRQLGSKFIVRELDDTHLFIEKEIVPSLESKVEQIMENMNPETNDNK</sequence>
<gene>
    <name evidence="16" type="ORF">GCK72_011844</name>
</gene>
<dbReference type="GeneID" id="9818239"/>
<dbReference type="InterPro" id="IPR027417">
    <property type="entry name" value="P-loop_NTPase"/>
</dbReference>
<evidence type="ECO:0000256" key="5">
    <source>
        <dbReference type="ARBA" id="ARBA00022801"/>
    </source>
</evidence>
<dbReference type="GO" id="GO:0005524">
    <property type="term" value="F:ATP binding"/>
    <property type="evidence" value="ECO:0007669"/>
    <property type="project" value="UniProtKB-KW"/>
</dbReference>
<evidence type="ECO:0000256" key="13">
    <source>
        <dbReference type="SAM" id="MobiDB-lite"/>
    </source>
</evidence>
<keyword evidence="4" id="KW-0227">DNA damage</keyword>
<dbReference type="Gene3D" id="3.30.70.1220">
    <property type="entry name" value="TFB5-like"/>
    <property type="match status" value="1"/>
</dbReference>
<dbReference type="EMBL" id="WUAV01000003">
    <property type="protein sequence ID" value="KAF1763577.1"/>
    <property type="molecule type" value="Genomic_DNA"/>
</dbReference>
<feature type="domain" description="Helicase C-terminal" evidence="15">
    <location>
        <begin position="394"/>
        <end position="580"/>
    </location>
</feature>
<feature type="region of interest" description="Disordered" evidence="13">
    <location>
        <begin position="123"/>
        <end position="147"/>
    </location>
</feature>
<keyword evidence="8" id="KW-0805">Transcription regulation</keyword>
<evidence type="ECO:0000256" key="8">
    <source>
        <dbReference type="ARBA" id="ARBA00023015"/>
    </source>
</evidence>